<evidence type="ECO:0000256" key="4">
    <source>
        <dbReference type="SAM" id="MobiDB-lite"/>
    </source>
</evidence>
<evidence type="ECO:0000256" key="2">
    <source>
        <dbReference type="ARBA" id="ARBA00022884"/>
    </source>
</evidence>
<feature type="region of interest" description="Disordered" evidence="4">
    <location>
        <begin position="395"/>
        <end position="417"/>
    </location>
</feature>
<protein>
    <recommendedName>
        <fullName evidence="5">DRBM domain-containing protein</fullName>
    </recommendedName>
</protein>
<feature type="region of interest" description="Disordered" evidence="4">
    <location>
        <begin position="81"/>
        <end position="148"/>
    </location>
</feature>
<evidence type="ECO:0000256" key="1">
    <source>
        <dbReference type="ARBA" id="ARBA00022737"/>
    </source>
</evidence>
<sequence>MYKSRLQELCHHKLWGLPNYTSTRDGPDHNPRFKASVLINGVSFDTPDFCKSSKEAQNEAAKLAYHHFASSDPLYRPKIILRDSPTSPLSSSPASSTTSNGVKSNASREVVLPQQNQEQRKSVKDGCVVGSSRAQSQPNHELKSNSVKGGEVSAIKDDLQYLHKSQLQIYAQKRNLSLPIYSCVREGPPHNTHFKAIVTVDGQTFESPEFFRTLKEAEHAASRVALTSLMRDGNSILEARNLIPLLQLNLLLIWFFEESGFYKNFLQEFLRKEGLPLPTYKTKSCGSPHLPTFQSTVEVGTDVFEGIAARTKKQAEMNAAKVAYSHLKEYKLNGSTSSQAKDAFRCNSSNSIPSLNLELQLNVKSEGPLSTSSEEHKIAQKGSCEDANLSKPVVDEGQFRNHPSVASSFKPGITSTMRSKESDEIYARLRDPLPSSLSSTGDYASSSLSPDDIEQSSLSSADDNEPSLCTMVSQFADLSTAASNMSTMFPTEMRSSLLCNRVRVYPRKPDMVFPEGVTVMPISDDQWVAVSLDIPSQQVTT</sequence>
<dbReference type="InterPro" id="IPR044450">
    <property type="entry name" value="AtDRB-like_DSRM_1"/>
</dbReference>
<feature type="domain" description="DRBM" evidence="5">
    <location>
        <begin position="162"/>
        <end position="231"/>
    </location>
</feature>
<keyword evidence="7" id="KW-1185">Reference proteome</keyword>
<dbReference type="OMA" id="VKDGPDH"/>
<keyword evidence="1" id="KW-0677">Repeat</keyword>
<dbReference type="SUPFAM" id="SSF54768">
    <property type="entry name" value="dsRNA-binding domain-like"/>
    <property type="match status" value="3"/>
</dbReference>
<dbReference type="AlphaFoldDB" id="A0A4Y7L080"/>
<feature type="compositionally biased region" description="Polar residues" evidence="4">
    <location>
        <begin position="132"/>
        <end position="147"/>
    </location>
</feature>
<dbReference type="GO" id="GO:0003725">
    <property type="term" value="F:double-stranded RNA binding"/>
    <property type="evidence" value="ECO:0007669"/>
    <property type="project" value="InterPro"/>
</dbReference>
<dbReference type="PROSITE" id="PS50137">
    <property type="entry name" value="DS_RBD"/>
    <property type="match status" value="3"/>
</dbReference>
<reference evidence="6 7" key="1">
    <citation type="journal article" date="2018" name="Science">
        <title>The opium poppy genome and morphinan production.</title>
        <authorList>
            <person name="Guo L."/>
            <person name="Winzer T."/>
            <person name="Yang X."/>
            <person name="Li Y."/>
            <person name="Ning Z."/>
            <person name="He Z."/>
            <person name="Teodor R."/>
            <person name="Lu Y."/>
            <person name="Bowser T.A."/>
            <person name="Graham I.A."/>
            <person name="Ye K."/>
        </authorList>
    </citation>
    <scope>NUCLEOTIDE SEQUENCE [LARGE SCALE GENOMIC DNA]</scope>
    <source>
        <strain evidence="7">cv. HN1</strain>
        <tissue evidence="6">Leaves</tissue>
    </source>
</reference>
<gene>
    <name evidence="6" type="ORF">C5167_003872</name>
</gene>
<dbReference type="SMART" id="SM00358">
    <property type="entry name" value="DSRM"/>
    <property type="match status" value="3"/>
</dbReference>
<organism evidence="6 7">
    <name type="scientific">Papaver somniferum</name>
    <name type="common">Opium poppy</name>
    <dbReference type="NCBI Taxonomy" id="3469"/>
    <lineage>
        <taxon>Eukaryota</taxon>
        <taxon>Viridiplantae</taxon>
        <taxon>Streptophyta</taxon>
        <taxon>Embryophyta</taxon>
        <taxon>Tracheophyta</taxon>
        <taxon>Spermatophyta</taxon>
        <taxon>Magnoliopsida</taxon>
        <taxon>Ranunculales</taxon>
        <taxon>Papaveraceae</taxon>
        <taxon>Papaveroideae</taxon>
        <taxon>Papaver</taxon>
    </lineage>
</organism>
<feature type="compositionally biased region" description="Polar residues" evidence="4">
    <location>
        <begin position="100"/>
        <end position="117"/>
    </location>
</feature>
<feature type="domain" description="DRBM" evidence="5">
    <location>
        <begin position="261"/>
        <end position="329"/>
    </location>
</feature>
<dbReference type="InterPro" id="IPR014720">
    <property type="entry name" value="dsRBD_dom"/>
</dbReference>
<accession>A0A4Y7L080</accession>
<proteinExistence type="predicted"/>
<dbReference type="STRING" id="3469.A0A4Y7L080"/>
<dbReference type="CDD" id="cd19907">
    <property type="entry name" value="DSRM_AtDRB-like_rpt1"/>
    <property type="match status" value="1"/>
</dbReference>
<dbReference type="EMBL" id="CM010723">
    <property type="protein sequence ID" value="RZC78953.1"/>
    <property type="molecule type" value="Genomic_DNA"/>
</dbReference>
<name>A0A4Y7L080_PAPSO</name>
<evidence type="ECO:0000313" key="7">
    <source>
        <dbReference type="Proteomes" id="UP000316621"/>
    </source>
</evidence>
<feature type="domain" description="DRBM" evidence="5">
    <location>
        <begin position="1"/>
        <end position="70"/>
    </location>
</feature>
<feature type="compositionally biased region" description="Polar residues" evidence="4">
    <location>
        <begin position="440"/>
        <end position="461"/>
    </location>
</feature>
<evidence type="ECO:0000256" key="3">
    <source>
        <dbReference type="PROSITE-ProRule" id="PRU00266"/>
    </source>
</evidence>
<dbReference type="PANTHER" id="PTHR46031">
    <property type="match status" value="1"/>
</dbReference>
<evidence type="ECO:0000259" key="5">
    <source>
        <dbReference type="PROSITE" id="PS50137"/>
    </source>
</evidence>
<dbReference type="Pfam" id="PF00035">
    <property type="entry name" value="dsrm"/>
    <property type="match status" value="3"/>
</dbReference>
<feature type="compositionally biased region" description="Low complexity" evidence="4">
    <location>
        <begin position="84"/>
        <end position="99"/>
    </location>
</feature>
<dbReference type="Gramene" id="RZC78953">
    <property type="protein sequence ID" value="RZC78953"/>
    <property type="gene ID" value="C5167_003872"/>
</dbReference>
<dbReference type="Proteomes" id="UP000316621">
    <property type="component" value="Chromosome 9"/>
</dbReference>
<evidence type="ECO:0000313" key="6">
    <source>
        <dbReference type="EMBL" id="RZC78953.1"/>
    </source>
</evidence>
<feature type="region of interest" description="Disordered" evidence="4">
    <location>
        <begin position="430"/>
        <end position="465"/>
    </location>
</feature>
<keyword evidence="2 3" id="KW-0694">RNA-binding</keyword>
<dbReference type="PANTHER" id="PTHR46031:SF16">
    <property type="entry name" value="DOUBLE-STRANDED RNA-BINDING PROTEIN 4"/>
    <property type="match status" value="1"/>
</dbReference>
<dbReference type="Gene3D" id="3.30.160.20">
    <property type="match status" value="3"/>
</dbReference>